<evidence type="ECO:0000256" key="3">
    <source>
        <dbReference type="ARBA" id="ARBA00022525"/>
    </source>
</evidence>
<dbReference type="GO" id="GO:0030600">
    <property type="term" value="F:feruloyl esterase activity"/>
    <property type="evidence" value="ECO:0007669"/>
    <property type="project" value="UniProtKB-UniRule"/>
</dbReference>
<evidence type="ECO:0000256" key="9">
    <source>
        <dbReference type="ARBA" id="ARBA00025250"/>
    </source>
</evidence>
<dbReference type="PANTHER" id="PTHR38050:SF1">
    <property type="entry name" value="FERULOYL ESTERASE C"/>
    <property type="match status" value="1"/>
</dbReference>
<evidence type="ECO:0000256" key="8">
    <source>
        <dbReference type="ARBA" id="ARBA00023326"/>
    </source>
</evidence>
<evidence type="ECO:0000256" key="1">
    <source>
        <dbReference type="ARBA" id="ARBA00004613"/>
    </source>
</evidence>
<accession>A0A6A5XAS4</accession>
<keyword evidence="5" id="KW-0732">Signal</keyword>
<dbReference type="EC" id="3.1.1.73" evidence="11"/>
<dbReference type="EMBL" id="ML978077">
    <property type="protein sequence ID" value="KAF2009887.1"/>
    <property type="molecule type" value="Genomic_DNA"/>
</dbReference>
<dbReference type="InterPro" id="IPR029058">
    <property type="entry name" value="AB_hydrolase_fold"/>
</dbReference>
<name>A0A6A5XAS4_9PLEO</name>
<sequence length="272" mass="29452">MVAGAFSAPTAGCGKAPTSIKAGINTMTVNNKRREWILSLPDNYDNTKPYRFIFGLHWLTGTMNDVANGGQIQPYYGLPAFTNGSAIYVSPNGLVDQMGSGWANQGNEDIDFLTKIMETTNNELCIEDNLRFSMGFSYGAGMSHSLACSLGGKLRAVAAFSGALLSGCANGDAPVAFYGQHGNNDNVLPIASGRQIRDTWVQRNGCAAQSPEEPARGSRKHILTKYTGCKEDKPLWWTAFDGGHSPIPTDSGTSKDTTFTAEYVWEFFSQFK</sequence>
<comment type="similarity">
    <text evidence="2 11">Belongs to the faeC family.</text>
</comment>
<proteinExistence type="inferred from homology"/>
<comment type="subcellular location">
    <subcellularLocation>
        <location evidence="1 11">Secreted</location>
    </subcellularLocation>
</comment>
<evidence type="ECO:0000256" key="4">
    <source>
        <dbReference type="ARBA" id="ARBA00022651"/>
    </source>
</evidence>
<dbReference type="OrthoDB" id="424610at2759"/>
<dbReference type="GeneID" id="54281325"/>
<evidence type="ECO:0000313" key="13">
    <source>
        <dbReference type="Proteomes" id="UP000799778"/>
    </source>
</evidence>
<evidence type="ECO:0000256" key="7">
    <source>
        <dbReference type="ARBA" id="ARBA00023277"/>
    </source>
</evidence>
<keyword evidence="4 11" id="KW-0858">Xylan degradation</keyword>
<evidence type="ECO:0000256" key="2">
    <source>
        <dbReference type="ARBA" id="ARBA00010278"/>
    </source>
</evidence>
<evidence type="ECO:0000256" key="6">
    <source>
        <dbReference type="ARBA" id="ARBA00022801"/>
    </source>
</evidence>
<dbReference type="SUPFAM" id="SSF53474">
    <property type="entry name" value="alpha/beta-Hydrolases"/>
    <property type="match status" value="1"/>
</dbReference>
<reference evidence="12" key="1">
    <citation type="journal article" date="2020" name="Stud. Mycol.">
        <title>101 Dothideomycetes genomes: a test case for predicting lifestyles and emergence of pathogens.</title>
        <authorList>
            <person name="Haridas S."/>
            <person name="Albert R."/>
            <person name="Binder M."/>
            <person name="Bloem J."/>
            <person name="Labutti K."/>
            <person name="Salamov A."/>
            <person name="Andreopoulos B."/>
            <person name="Baker S."/>
            <person name="Barry K."/>
            <person name="Bills G."/>
            <person name="Bluhm B."/>
            <person name="Cannon C."/>
            <person name="Castanera R."/>
            <person name="Culley D."/>
            <person name="Daum C."/>
            <person name="Ezra D."/>
            <person name="Gonzalez J."/>
            <person name="Henrissat B."/>
            <person name="Kuo A."/>
            <person name="Liang C."/>
            <person name="Lipzen A."/>
            <person name="Lutzoni F."/>
            <person name="Magnuson J."/>
            <person name="Mondo S."/>
            <person name="Nolan M."/>
            <person name="Ohm R."/>
            <person name="Pangilinan J."/>
            <person name="Park H.-J."/>
            <person name="Ramirez L."/>
            <person name="Alfaro M."/>
            <person name="Sun H."/>
            <person name="Tritt A."/>
            <person name="Yoshinaga Y."/>
            <person name="Zwiers L.-H."/>
            <person name="Turgeon B."/>
            <person name="Goodwin S."/>
            <person name="Spatafora J."/>
            <person name="Crous P."/>
            <person name="Grigoriev I."/>
        </authorList>
    </citation>
    <scope>NUCLEOTIDE SEQUENCE</scope>
    <source>
        <strain evidence="12">CBS 175.79</strain>
    </source>
</reference>
<dbReference type="Gene3D" id="3.40.50.1820">
    <property type="entry name" value="alpha/beta hydrolase"/>
    <property type="match status" value="1"/>
</dbReference>
<keyword evidence="6 11" id="KW-0378">Hydrolase</keyword>
<comment type="function">
    <text evidence="9 11">Involved in degradation of plant cell walls. Hydrolyzes the feruloyl-arabinose ester bond in arabinoxylans, and the feruloyl-galactose ester bond in pectin. Active against paranitrophenyl-acetate, methyl ferulate and wheat arabinoxylan.</text>
</comment>
<dbReference type="AlphaFoldDB" id="A0A6A5XAS4"/>
<organism evidence="12 13">
    <name type="scientific">Aaosphaeria arxii CBS 175.79</name>
    <dbReference type="NCBI Taxonomy" id="1450172"/>
    <lineage>
        <taxon>Eukaryota</taxon>
        <taxon>Fungi</taxon>
        <taxon>Dikarya</taxon>
        <taxon>Ascomycota</taxon>
        <taxon>Pezizomycotina</taxon>
        <taxon>Dothideomycetes</taxon>
        <taxon>Pleosporomycetidae</taxon>
        <taxon>Pleosporales</taxon>
        <taxon>Pleosporales incertae sedis</taxon>
        <taxon>Aaosphaeria</taxon>
    </lineage>
</organism>
<evidence type="ECO:0000256" key="11">
    <source>
        <dbReference type="RuleBase" id="RU367094"/>
    </source>
</evidence>
<evidence type="ECO:0000256" key="5">
    <source>
        <dbReference type="ARBA" id="ARBA00022729"/>
    </source>
</evidence>
<dbReference type="GO" id="GO:0005576">
    <property type="term" value="C:extracellular region"/>
    <property type="evidence" value="ECO:0007669"/>
    <property type="project" value="UniProtKB-SubCell"/>
</dbReference>
<keyword evidence="7 11" id="KW-0119">Carbohydrate metabolism</keyword>
<keyword evidence="13" id="KW-1185">Reference proteome</keyword>
<comment type="catalytic activity">
    <reaction evidence="10 11">
        <text>feruloyl-polysaccharide + H2O = ferulate + polysaccharide.</text>
        <dbReference type="EC" id="3.1.1.73"/>
    </reaction>
</comment>
<keyword evidence="3 11" id="KW-0964">Secreted</keyword>
<evidence type="ECO:0000313" key="12">
    <source>
        <dbReference type="EMBL" id="KAF2009887.1"/>
    </source>
</evidence>
<keyword evidence="8 11" id="KW-0624">Polysaccharide degradation</keyword>
<gene>
    <name evidence="12" type="ORF">BU24DRAFT_357020</name>
</gene>
<dbReference type="Proteomes" id="UP000799778">
    <property type="component" value="Unassembled WGS sequence"/>
</dbReference>
<dbReference type="RefSeq" id="XP_033378226.1">
    <property type="nucleotide sequence ID" value="XM_033523928.1"/>
</dbReference>
<protein>
    <recommendedName>
        <fullName evidence="11">Feruloyl esterase C</fullName>
        <ecNumber evidence="11">3.1.1.73</ecNumber>
    </recommendedName>
    <alternativeName>
        <fullName evidence="11">Ferulic acid esterase C</fullName>
    </alternativeName>
</protein>
<dbReference type="GO" id="GO:0045493">
    <property type="term" value="P:xylan catabolic process"/>
    <property type="evidence" value="ECO:0007669"/>
    <property type="project" value="UniProtKB-UniRule"/>
</dbReference>
<dbReference type="PANTHER" id="PTHR38050">
    <property type="match status" value="1"/>
</dbReference>
<evidence type="ECO:0000256" key="10">
    <source>
        <dbReference type="ARBA" id="ARBA00034075"/>
    </source>
</evidence>
<dbReference type="InterPro" id="IPR043595">
    <property type="entry name" value="FaeB/C/D"/>
</dbReference>